<evidence type="ECO:0000256" key="3">
    <source>
        <dbReference type="ARBA" id="ARBA00022552"/>
    </source>
</evidence>
<keyword evidence="8" id="KW-1185">Reference proteome</keyword>
<dbReference type="EMBL" id="CAKOGP040002313">
    <property type="protein sequence ID" value="CAJ1966677.1"/>
    <property type="molecule type" value="Genomic_DNA"/>
</dbReference>
<gene>
    <name evidence="7" type="ORF">CYCCA115_LOCUS22260</name>
</gene>
<proteinExistence type="inferred from homology"/>
<dbReference type="GO" id="GO:0005730">
    <property type="term" value="C:nucleolus"/>
    <property type="evidence" value="ECO:0007669"/>
    <property type="project" value="TreeGrafter"/>
</dbReference>
<dbReference type="Pfam" id="PF01138">
    <property type="entry name" value="RNase_PH"/>
    <property type="match status" value="1"/>
</dbReference>
<dbReference type="GO" id="GO:0071051">
    <property type="term" value="P:poly(A)-dependent snoRNA 3'-end processing"/>
    <property type="evidence" value="ECO:0007669"/>
    <property type="project" value="TreeGrafter"/>
</dbReference>
<evidence type="ECO:0000256" key="5">
    <source>
        <dbReference type="ARBA" id="ARBA00023242"/>
    </source>
</evidence>
<comment type="similarity">
    <text evidence="2">Belongs to the RNase PH family.</text>
</comment>
<dbReference type="GO" id="GO:0003723">
    <property type="term" value="F:RNA binding"/>
    <property type="evidence" value="ECO:0007669"/>
    <property type="project" value="TreeGrafter"/>
</dbReference>
<sequence>MSTKRRDGRSHGALRQLTCELSSLQRADGSALWKCGSTHVLGAVYGPIAPLNMAKEQEESIVTVLIKSGKSEEVTDEHKTFLTKILTNCIDVAKYPRTVVQVVLQIIQSDGSLVSCLLHAAVAALMDAGVELLYLPVATTCLVFGSNSSNSIWLDPMAAEEEEDNDNAIVTLVNNSRQPNKVLGSHTIGTSGISLNQFLACQQVATKACPAIPAFWRLAIEQKVQRESQTLWAN</sequence>
<evidence type="ECO:0000256" key="4">
    <source>
        <dbReference type="ARBA" id="ARBA00022835"/>
    </source>
</evidence>
<name>A0AAD2G9I0_9STRA</name>
<dbReference type="InterPro" id="IPR036345">
    <property type="entry name" value="ExoRNase_PH_dom2_sf"/>
</dbReference>
<accession>A0AAD2G9I0</accession>
<keyword evidence="3" id="KW-0698">rRNA processing</keyword>
<evidence type="ECO:0000313" key="7">
    <source>
        <dbReference type="EMBL" id="CAJ1966677.1"/>
    </source>
</evidence>
<dbReference type="Gene3D" id="3.30.230.70">
    <property type="entry name" value="GHMP Kinase, N-terminal domain"/>
    <property type="match status" value="1"/>
</dbReference>
<dbReference type="PANTHER" id="PTHR11953:SF1">
    <property type="entry name" value="EXOSOME COMPLEX COMPONENT RRP46"/>
    <property type="match status" value="1"/>
</dbReference>
<comment type="caution">
    <text evidence="7">The sequence shown here is derived from an EMBL/GenBank/DDBJ whole genome shotgun (WGS) entry which is preliminary data.</text>
</comment>
<dbReference type="SUPFAM" id="SSF55666">
    <property type="entry name" value="Ribonuclease PH domain 2-like"/>
    <property type="match status" value="1"/>
</dbReference>
<organism evidence="7 8">
    <name type="scientific">Cylindrotheca closterium</name>
    <dbReference type="NCBI Taxonomy" id="2856"/>
    <lineage>
        <taxon>Eukaryota</taxon>
        <taxon>Sar</taxon>
        <taxon>Stramenopiles</taxon>
        <taxon>Ochrophyta</taxon>
        <taxon>Bacillariophyta</taxon>
        <taxon>Bacillariophyceae</taxon>
        <taxon>Bacillariophycidae</taxon>
        <taxon>Bacillariales</taxon>
        <taxon>Bacillariaceae</taxon>
        <taxon>Cylindrotheca</taxon>
    </lineage>
</organism>
<keyword evidence="4" id="KW-0271">Exosome</keyword>
<reference evidence="7" key="1">
    <citation type="submission" date="2023-08" db="EMBL/GenBank/DDBJ databases">
        <authorList>
            <person name="Audoor S."/>
            <person name="Bilcke G."/>
        </authorList>
    </citation>
    <scope>NUCLEOTIDE SEQUENCE</scope>
</reference>
<dbReference type="PANTHER" id="PTHR11953">
    <property type="entry name" value="EXOSOME COMPLEX COMPONENT"/>
    <property type="match status" value="1"/>
</dbReference>
<dbReference type="GO" id="GO:0071028">
    <property type="term" value="P:nuclear mRNA surveillance"/>
    <property type="evidence" value="ECO:0007669"/>
    <property type="project" value="TreeGrafter"/>
</dbReference>
<dbReference type="GO" id="GO:0000176">
    <property type="term" value="C:nuclear exosome (RNase complex)"/>
    <property type="evidence" value="ECO:0007669"/>
    <property type="project" value="TreeGrafter"/>
</dbReference>
<dbReference type="GO" id="GO:0006364">
    <property type="term" value="P:rRNA processing"/>
    <property type="evidence" value="ECO:0007669"/>
    <property type="project" value="UniProtKB-KW"/>
</dbReference>
<dbReference type="InterPro" id="IPR050080">
    <property type="entry name" value="RNase_PH"/>
</dbReference>
<dbReference type="InterPro" id="IPR020568">
    <property type="entry name" value="Ribosomal_Su5_D2-typ_SF"/>
</dbReference>
<evidence type="ECO:0000259" key="6">
    <source>
        <dbReference type="Pfam" id="PF01138"/>
    </source>
</evidence>
<feature type="domain" description="Exoribonuclease phosphorolytic" evidence="6">
    <location>
        <begin position="14"/>
        <end position="131"/>
    </location>
</feature>
<dbReference type="SUPFAM" id="SSF54211">
    <property type="entry name" value="Ribosomal protein S5 domain 2-like"/>
    <property type="match status" value="1"/>
</dbReference>
<evidence type="ECO:0000313" key="8">
    <source>
        <dbReference type="Proteomes" id="UP001295423"/>
    </source>
</evidence>
<comment type="subcellular location">
    <subcellularLocation>
        <location evidence="1">Nucleus</location>
    </subcellularLocation>
</comment>
<dbReference type="Proteomes" id="UP001295423">
    <property type="component" value="Unassembled WGS sequence"/>
</dbReference>
<evidence type="ECO:0000256" key="1">
    <source>
        <dbReference type="ARBA" id="ARBA00004123"/>
    </source>
</evidence>
<dbReference type="GO" id="GO:0000177">
    <property type="term" value="C:cytoplasmic exosome (RNase complex)"/>
    <property type="evidence" value="ECO:0007669"/>
    <property type="project" value="TreeGrafter"/>
</dbReference>
<dbReference type="InterPro" id="IPR027408">
    <property type="entry name" value="PNPase/RNase_PH_dom_sf"/>
</dbReference>
<evidence type="ECO:0000256" key="2">
    <source>
        <dbReference type="ARBA" id="ARBA00006678"/>
    </source>
</evidence>
<protein>
    <recommendedName>
        <fullName evidence="6">Exoribonuclease phosphorolytic domain-containing protein</fullName>
    </recommendedName>
</protein>
<dbReference type="GO" id="GO:0016075">
    <property type="term" value="P:rRNA catabolic process"/>
    <property type="evidence" value="ECO:0007669"/>
    <property type="project" value="TreeGrafter"/>
</dbReference>
<dbReference type="AlphaFoldDB" id="A0AAD2G9I0"/>
<dbReference type="InterPro" id="IPR001247">
    <property type="entry name" value="ExoRNase_PH_dom1"/>
</dbReference>
<keyword evidence="5" id="KW-0539">Nucleus</keyword>
<dbReference type="GO" id="GO:0034475">
    <property type="term" value="P:U4 snRNA 3'-end processing"/>
    <property type="evidence" value="ECO:0007669"/>
    <property type="project" value="TreeGrafter"/>
</dbReference>